<dbReference type="AlphaFoldDB" id="A0A3M7SH57"/>
<organism evidence="1 2">
    <name type="scientific">Brachionus plicatilis</name>
    <name type="common">Marine rotifer</name>
    <name type="synonym">Brachionus muelleri</name>
    <dbReference type="NCBI Taxonomy" id="10195"/>
    <lineage>
        <taxon>Eukaryota</taxon>
        <taxon>Metazoa</taxon>
        <taxon>Spiralia</taxon>
        <taxon>Gnathifera</taxon>
        <taxon>Rotifera</taxon>
        <taxon>Eurotatoria</taxon>
        <taxon>Monogononta</taxon>
        <taxon>Pseudotrocha</taxon>
        <taxon>Ploima</taxon>
        <taxon>Brachionidae</taxon>
        <taxon>Brachionus</taxon>
    </lineage>
</organism>
<dbReference type="Proteomes" id="UP000276133">
    <property type="component" value="Unassembled WGS sequence"/>
</dbReference>
<accession>A0A3M7SH57</accession>
<keyword evidence="2" id="KW-1185">Reference proteome</keyword>
<gene>
    <name evidence="1" type="ORF">BpHYR1_034686</name>
</gene>
<evidence type="ECO:0000313" key="1">
    <source>
        <dbReference type="EMBL" id="RNA35096.1"/>
    </source>
</evidence>
<reference evidence="1 2" key="1">
    <citation type="journal article" date="2018" name="Sci. Rep.">
        <title>Genomic signatures of local adaptation to the degree of environmental predictability in rotifers.</title>
        <authorList>
            <person name="Franch-Gras L."/>
            <person name="Hahn C."/>
            <person name="Garcia-Roger E.M."/>
            <person name="Carmona M.J."/>
            <person name="Serra M."/>
            <person name="Gomez A."/>
        </authorList>
    </citation>
    <scope>NUCLEOTIDE SEQUENCE [LARGE SCALE GENOMIC DNA]</scope>
    <source>
        <strain evidence="1">HYR1</strain>
    </source>
</reference>
<evidence type="ECO:0000313" key="2">
    <source>
        <dbReference type="Proteomes" id="UP000276133"/>
    </source>
</evidence>
<sequence>MKLIFSYLKFLKVVLDKTNHDFLTSIFIVKDYVSVSKQDWLAGAWIKNEFGTDKLPHFIK</sequence>
<protein>
    <submittedName>
        <fullName evidence="1">Uncharacterized protein</fullName>
    </submittedName>
</protein>
<comment type="caution">
    <text evidence="1">The sequence shown here is derived from an EMBL/GenBank/DDBJ whole genome shotgun (WGS) entry which is preliminary data.</text>
</comment>
<proteinExistence type="predicted"/>
<name>A0A3M7SH57_BRAPC</name>
<dbReference type="EMBL" id="REGN01001373">
    <property type="protein sequence ID" value="RNA35096.1"/>
    <property type="molecule type" value="Genomic_DNA"/>
</dbReference>